<evidence type="ECO:0000313" key="2">
    <source>
        <dbReference type="Proteomes" id="UP001341840"/>
    </source>
</evidence>
<sequence length="155" mass="17108">MHYSPEPSNLDNFHIGVSIAVLFVATRSSFNPLRFYLNKELEYEPRITTQNLQYKANGVIFNLKDAELEHTYMHIYLSVESSQLASPTPHSPSAVVHSYLNNHRGGTGAVVSSSSAASEKEESRNFNLILQPNLVPSAGTNLNLILQLLVLLGIA</sequence>
<name>A0ABU6XNM9_9FABA</name>
<protein>
    <submittedName>
        <fullName evidence="1">Uncharacterized protein</fullName>
    </submittedName>
</protein>
<accession>A0ABU6XNM9</accession>
<keyword evidence="2" id="KW-1185">Reference proteome</keyword>
<proteinExistence type="predicted"/>
<comment type="caution">
    <text evidence="1">The sequence shown here is derived from an EMBL/GenBank/DDBJ whole genome shotgun (WGS) entry which is preliminary data.</text>
</comment>
<gene>
    <name evidence="1" type="ORF">PIB30_076480</name>
</gene>
<dbReference type="Proteomes" id="UP001341840">
    <property type="component" value="Unassembled WGS sequence"/>
</dbReference>
<organism evidence="1 2">
    <name type="scientific">Stylosanthes scabra</name>
    <dbReference type="NCBI Taxonomy" id="79078"/>
    <lineage>
        <taxon>Eukaryota</taxon>
        <taxon>Viridiplantae</taxon>
        <taxon>Streptophyta</taxon>
        <taxon>Embryophyta</taxon>
        <taxon>Tracheophyta</taxon>
        <taxon>Spermatophyta</taxon>
        <taxon>Magnoliopsida</taxon>
        <taxon>eudicotyledons</taxon>
        <taxon>Gunneridae</taxon>
        <taxon>Pentapetalae</taxon>
        <taxon>rosids</taxon>
        <taxon>fabids</taxon>
        <taxon>Fabales</taxon>
        <taxon>Fabaceae</taxon>
        <taxon>Papilionoideae</taxon>
        <taxon>50 kb inversion clade</taxon>
        <taxon>dalbergioids sensu lato</taxon>
        <taxon>Dalbergieae</taxon>
        <taxon>Pterocarpus clade</taxon>
        <taxon>Stylosanthes</taxon>
    </lineage>
</organism>
<reference evidence="1 2" key="1">
    <citation type="journal article" date="2023" name="Plants (Basel)">
        <title>Bridging the Gap: Combining Genomics and Transcriptomics Approaches to Understand Stylosanthes scabra, an Orphan Legume from the Brazilian Caatinga.</title>
        <authorList>
            <person name="Ferreira-Neto J.R.C."/>
            <person name="da Silva M.D."/>
            <person name="Binneck E."/>
            <person name="de Melo N.F."/>
            <person name="da Silva R.H."/>
            <person name="de Melo A.L.T.M."/>
            <person name="Pandolfi V."/>
            <person name="Bustamante F.O."/>
            <person name="Brasileiro-Vidal A.C."/>
            <person name="Benko-Iseppon A.M."/>
        </authorList>
    </citation>
    <scope>NUCLEOTIDE SEQUENCE [LARGE SCALE GENOMIC DNA]</scope>
    <source>
        <tissue evidence="1">Leaves</tissue>
    </source>
</reference>
<dbReference type="EMBL" id="JASCZI010212451">
    <property type="protein sequence ID" value="MED6199501.1"/>
    <property type="molecule type" value="Genomic_DNA"/>
</dbReference>
<evidence type="ECO:0000313" key="1">
    <source>
        <dbReference type="EMBL" id="MED6199501.1"/>
    </source>
</evidence>